<sequence>MTYEVLCRLATFTGSLPDERVRPAPPHPTHPPRLLPRHLPGLPCSAHIVACAPVVVGWLDDRDFGNSYPWVLSHDSPEGEEATRGYDDVKYFLWDTPPYENIGTLAIARINKFVVNGRDETAGDSADDDEGGGQGQGDDDAKPASVEENEEMVKEAEKQGRNVLIKLNVKIRTKSQFFGAPTEATADRQQEQQQAGEEKEEGEAAAEARRSCVPRQLLLQKRYTDPFTYTRVQELLYDLNDSVKRAKSSD</sequence>
<keyword evidence="3" id="KW-1185">Reference proteome</keyword>
<dbReference type="EMBL" id="KB007946">
    <property type="protein sequence ID" value="ELR18778.1"/>
    <property type="molecule type" value="Genomic_DNA"/>
</dbReference>
<dbReference type="Proteomes" id="UP000011083">
    <property type="component" value="Unassembled WGS sequence"/>
</dbReference>
<feature type="region of interest" description="Disordered" evidence="1">
    <location>
        <begin position="178"/>
        <end position="210"/>
    </location>
</feature>
<evidence type="ECO:0000256" key="1">
    <source>
        <dbReference type="SAM" id="MobiDB-lite"/>
    </source>
</evidence>
<accession>L8H1Y8</accession>
<feature type="region of interest" description="Disordered" evidence="1">
    <location>
        <begin position="120"/>
        <end position="157"/>
    </location>
</feature>
<name>L8H1Y8_ACACF</name>
<organism evidence="2 3">
    <name type="scientific">Acanthamoeba castellanii (strain ATCC 30010 / Neff)</name>
    <dbReference type="NCBI Taxonomy" id="1257118"/>
    <lineage>
        <taxon>Eukaryota</taxon>
        <taxon>Amoebozoa</taxon>
        <taxon>Discosea</taxon>
        <taxon>Longamoebia</taxon>
        <taxon>Centramoebida</taxon>
        <taxon>Acanthamoebidae</taxon>
        <taxon>Acanthamoeba</taxon>
    </lineage>
</organism>
<evidence type="ECO:0000313" key="2">
    <source>
        <dbReference type="EMBL" id="ELR18778.1"/>
    </source>
</evidence>
<evidence type="ECO:0000313" key="3">
    <source>
        <dbReference type="Proteomes" id="UP000011083"/>
    </source>
</evidence>
<dbReference type="KEGG" id="acan:ACA1_041640"/>
<dbReference type="VEuPathDB" id="AmoebaDB:ACA1_041640"/>
<dbReference type="RefSeq" id="XP_004340830.1">
    <property type="nucleotide sequence ID" value="XM_004340782.1"/>
</dbReference>
<dbReference type="AlphaFoldDB" id="L8H1Y8"/>
<feature type="non-terminal residue" evidence="2">
    <location>
        <position position="250"/>
    </location>
</feature>
<gene>
    <name evidence="2" type="ORF">ACA1_041640</name>
</gene>
<proteinExistence type="predicted"/>
<reference evidence="2 3" key="1">
    <citation type="journal article" date="2013" name="Genome Biol.">
        <title>Genome of Acanthamoeba castellanii highlights extensive lateral gene transfer and early evolution of tyrosine kinase signaling.</title>
        <authorList>
            <person name="Clarke M."/>
            <person name="Lohan A.J."/>
            <person name="Liu B."/>
            <person name="Lagkouvardos I."/>
            <person name="Roy S."/>
            <person name="Zafar N."/>
            <person name="Bertelli C."/>
            <person name="Schilde C."/>
            <person name="Kianianmomeni A."/>
            <person name="Burglin T.R."/>
            <person name="Frech C."/>
            <person name="Turcotte B."/>
            <person name="Kopec K.O."/>
            <person name="Synnott J.M."/>
            <person name="Choo C."/>
            <person name="Paponov I."/>
            <person name="Finkler A."/>
            <person name="Soon Heng Tan C."/>
            <person name="Hutchins A.P."/>
            <person name="Weinmeier T."/>
            <person name="Rattei T."/>
            <person name="Chu J.S."/>
            <person name="Gimenez G."/>
            <person name="Irimia M."/>
            <person name="Rigden D.J."/>
            <person name="Fitzpatrick D.A."/>
            <person name="Lorenzo-Morales J."/>
            <person name="Bateman A."/>
            <person name="Chiu C.H."/>
            <person name="Tang P."/>
            <person name="Hegemann P."/>
            <person name="Fromm H."/>
            <person name="Raoult D."/>
            <person name="Greub G."/>
            <person name="Miranda-Saavedra D."/>
            <person name="Chen N."/>
            <person name="Nash P."/>
            <person name="Ginger M.L."/>
            <person name="Horn M."/>
            <person name="Schaap P."/>
            <person name="Caler L."/>
            <person name="Loftus B."/>
        </authorList>
    </citation>
    <scope>NUCLEOTIDE SEQUENCE [LARGE SCALE GENOMIC DNA]</scope>
    <source>
        <strain evidence="2 3">Neff</strain>
    </source>
</reference>
<dbReference type="GeneID" id="14919563"/>
<protein>
    <submittedName>
        <fullName evidence="2">Uncharacterized protein</fullName>
    </submittedName>
</protein>